<keyword evidence="4 5" id="KW-0472">Membrane</keyword>
<protein>
    <recommendedName>
        <fullName evidence="6">Major facilitator superfamily (MFS) profile domain-containing protein</fullName>
    </recommendedName>
</protein>
<evidence type="ECO:0000256" key="5">
    <source>
        <dbReference type="SAM" id="Phobius"/>
    </source>
</evidence>
<evidence type="ECO:0000256" key="4">
    <source>
        <dbReference type="ARBA" id="ARBA00023136"/>
    </source>
</evidence>
<dbReference type="Pfam" id="PF07690">
    <property type="entry name" value="MFS_1"/>
    <property type="match status" value="1"/>
</dbReference>
<sequence>MVLPAHPTLSLPSISFTPPSQLSLWLHFLFYLLEDFELSFAVMEPAPEANELSVVPKQGKYQEGHLFSEQVTSDHGVALTAAQNGLRNAAVVIFCISCITFISSYLGGLVTVSVPQISSDLHLSPGMKLWPVSMYALGTGCTLLISGAVSDVVGNKQTFLTGCFLQSIFSMACGLAHSGKQLIIFRVISGIAASLCLPSAMSIITEHFPSGKFRNIALALMGSGQPIGFGVGLLLGGVFADTVGWRWGFYSAAIANSPVLLLSVQQLPGKDKQEGIIWRRLVFGIDWIGALAASVGLALLSYALAVINDDVSKIRDATVIIFLCLFGSLIIFFIFWQGRQESHSRPTLIKNSLWKKVGFTCICINVFMIWGAFNAFEQMVNFFFQEVQRLSVLATSVRFIPVTILGLLTSLTTGIILHRVRADTLINGATILSSVSPLLLALINPVWIYWRCAFFAMCLNPIAADVLFTVSSIIIAGMFPAETQGLAAGVFNTVSQFGRTIGLALVALIANSITEKDSTLDKDSPGALMVGYRASFWFLFAMNITSLAVSLFGLRNIGNVGRKGSPDV</sequence>
<dbReference type="Gene3D" id="1.20.1250.20">
    <property type="entry name" value="MFS general substrate transporter like domains"/>
    <property type="match status" value="1"/>
</dbReference>
<evidence type="ECO:0000256" key="1">
    <source>
        <dbReference type="ARBA" id="ARBA00004141"/>
    </source>
</evidence>
<evidence type="ECO:0000259" key="6">
    <source>
        <dbReference type="PROSITE" id="PS50850"/>
    </source>
</evidence>
<feature type="transmembrane region" description="Helical" evidence="5">
    <location>
        <begin position="497"/>
        <end position="514"/>
    </location>
</feature>
<dbReference type="AlphaFoldDB" id="A0A8H6E429"/>
<feature type="transmembrane region" description="Helical" evidence="5">
    <location>
        <begin position="454"/>
        <end position="476"/>
    </location>
</feature>
<evidence type="ECO:0000313" key="8">
    <source>
        <dbReference type="Proteomes" id="UP000541154"/>
    </source>
</evidence>
<feature type="transmembrane region" description="Helical" evidence="5">
    <location>
        <begin position="429"/>
        <end position="448"/>
    </location>
</feature>
<feature type="transmembrane region" description="Helical" evidence="5">
    <location>
        <begin position="317"/>
        <end position="336"/>
    </location>
</feature>
<feature type="transmembrane region" description="Helical" evidence="5">
    <location>
        <begin position="216"/>
        <end position="239"/>
    </location>
</feature>
<comment type="subcellular location">
    <subcellularLocation>
        <location evidence="1">Membrane</location>
        <topology evidence="1">Multi-pass membrane protein</topology>
    </subcellularLocation>
</comment>
<dbReference type="InterPro" id="IPR036259">
    <property type="entry name" value="MFS_trans_sf"/>
</dbReference>
<reference evidence="7 8" key="1">
    <citation type="submission" date="2019-04" db="EMBL/GenBank/DDBJ databases">
        <title>Aspergillus burnettii sp. nov., novel species from soil in southeast Queensland.</title>
        <authorList>
            <person name="Gilchrist C.L.M."/>
            <person name="Pitt J.I."/>
            <person name="Lange L."/>
            <person name="Lacey H.J."/>
            <person name="Vuong D."/>
            <person name="Midgley D.J."/>
            <person name="Greenfield P."/>
            <person name="Bradbury M."/>
            <person name="Lacey E."/>
            <person name="Busk P.K."/>
            <person name="Pilgaard B."/>
            <person name="Chooi Y.H."/>
            <person name="Piggott A.M."/>
        </authorList>
    </citation>
    <scope>NUCLEOTIDE SEQUENCE [LARGE SCALE GENOMIC DNA]</scope>
    <source>
        <strain evidence="7 8">FRR 5400</strain>
    </source>
</reference>
<dbReference type="Gene3D" id="1.20.1720.10">
    <property type="entry name" value="Multidrug resistance protein D"/>
    <property type="match status" value="1"/>
</dbReference>
<feature type="transmembrane region" description="Helical" evidence="5">
    <location>
        <begin position="159"/>
        <end position="177"/>
    </location>
</feature>
<dbReference type="PROSITE" id="PS50850">
    <property type="entry name" value="MFS"/>
    <property type="match status" value="1"/>
</dbReference>
<dbReference type="GO" id="GO:0016020">
    <property type="term" value="C:membrane"/>
    <property type="evidence" value="ECO:0007669"/>
    <property type="project" value="UniProtKB-SubCell"/>
</dbReference>
<dbReference type="GO" id="GO:0022857">
    <property type="term" value="F:transmembrane transporter activity"/>
    <property type="evidence" value="ECO:0007669"/>
    <property type="project" value="InterPro"/>
</dbReference>
<dbReference type="PANTHER" id="PTHR42718:SF27">
    <property type="entry name" value="TRANSPORTER, PUTATIVE-RELATED"/>
    <property type="match status" value="1"/>
</dbReference>
<feature type="transmembrane region" description="Helical" evidence="5">
    <location>
        <begin position="183"/>
        <end position="204"/>
    </location>
</feature>
<name>A0A8H6E429_PETAA</name>
<keyword evidence="3 5" id="KW-1133">Transmembrane helix</keyword>
<dbReference type="SUPFAM" id="SSF103473">
    <property type="entry name" value="MFS general substrate transporter"/>
    <property type="match status" value="1"/>
</dbReference>
<feature type="transmembrane region" description="Helical" evidence="5">
    <location>
        <begin position="285"/>
        <end position="305"/>
    </location>
</feature>
<evidence type="ECO:0000256" key="3">
    <source>
        <dbReference type="ARBA" id="ARBA00022989"/>
    </source>
</evidence>
<dbReference type="InterPro" id="IPR011701">
    <property type="entry name" value="MFS"/>
</dbReference>
<feature type="transmembrane region" description="Helical" evidence="5">
    <location>
        <begin position="534"/>
        <end position="554"/>
    </location>
</feature>
<feature type="transmembrane region" description="Helical" evidence="5">
    <location>
        <begin position="357"/>
        <end position="376"/>
    </location>
</feature>
<accession>A0A8H6E429</accession>
<gene>
    <name evidence="7" type="ORF">ETB97_005522</name>
</gene>
<keyword evidence="8" id="KW-1185">Reference proteome</keyword>
<keyword evidence="2 5" id="KW-0812">Transmembrane</keyword>
<feature type="transmembrane region" description="Helical" evidence="5">
    <location>
        <begin position="396"/>
        <end position="417"/>
    </location>
</feature>
<feature type="transmembrane region" description="Helical" evidence="5">
    <location>
        <begin position="245"/>
        <end position="264"/>
    </location>
</feature>
<feature type="transmembrane region" description="Helical" evidence="5">
    <location>
        <begin position="132"/>
        <end position="152"/>
    </location>
</feature>
<proteinExistence type="predicted"/>
<dbReference type="InterPro" id="IPR020846">
    <property type="entry name" value="MFS_dom"/>
</dbReference>
<comment type="caution">
    <text evidence="7">The sequence shown here is derived from an EMBL/GenBank/DDBJ whole genome shotgun (WGS) entry which is preliminary data.</text>
</comment>
<feature type="domain" description="Major facilitator superfamily (MFS) profile" evidence="6">
    <location>
        <begin position="92"/>
        <end position="558"/>
    </location>
</feature>
<dbReference type="EMBL" id="SPNV01000247">
    <property type="protein sequence ID" value="KAF5857625.1"/>
    <property type="molecule type" value="Genomic_DNA"/>
</dbReference>
<feature type="transmembrane region" description="Helical" evidence="5">
    <location>
        <begin position="89"/>
        <end position="112"/>
    </location>
</feature>
<organism evidence="7 8">
    <name type="scientific">Petromyces alliaceus</name>
    <name type="common">Aspergillus alliaceus</name>
    <dbReference type="NCBI Taxonomy" id="209559"/>
    <lineage>
        <taxon>Eukaryota</taxon>
        <taxon>Fungi</taxon>
        <taxon>Dikarya</taxon>
        <taxon>Ascomycota</taxon>
        <taxon>Pezizomycotina</taxon>
        <taxon>Eurotiomycetes</taxon>
        <taxon>Eurotiomycetidae</taxon>
        <taxon>Eurotiales</taxon>
        <taxon>Aspergillaceae</taxon>
        <taxon>Aspergillus</taxon>
        <taxon>Aspergillus subgen. Circumdati</taxon>
    </lineage>
</organism>
<dbReference type="PANTHER" id="PTHR42718">
    <property type="entry name" value="MAJOR FACILITATOR SUPERFAMILY MULTIDRUG TRANSPORTER MFSC"/>
    <property type="match status" value="1"/>
</dbReference>
<evidence type="ECO:0000256" key="2">
    <source>
        <dbReference type="ARBA" id="ARBA00022692"/>
    </source>
</evidence>
<evidence type="ECO:0000313" key="7">
    <source>
        <dbReference type="EMBL" id="KAF5857625.1"/>
    </source>
</evidence>
<dbReference type="Proteomes" id="UP000541154">
    <property type="component" value="Unassembled WGS sequence"/>
</dbReference>